<protein>
    <recommendedName>
        <fullName evidence="4">CCDC144C-like coiled-coil domain-containing protein</fullName>
    </recommendedName>
</protein>
<accession>A0A2G9RMI4</accession>
<evidence type="ECO:0000313" key="3">
    <source>
        <dbReference type="Proteomes" id="UP000228934"/>
    </source>
</evidence>
<sequence length="416" mass="47063">MPRSVAQSHHKPNESASPQTILDSASAKGTAASLSVALSSVQEDDIEEHVHLKKDSAQSISKDISQDLWKREHGLPNGKTIIKDQNSLKNEHILMTSNFKMNPEPINQEGISQQPLEDLPVTQNVDEKQESSDSELPWEEKYENMWVDSEKKDVKSHFKDITAELKQKFGEFSKMKKKSPSKTSKSQEEESSPSCQDPEKHPVQGAKTSDSIVMYPVSVDKDDKSLGNSESTDWSEDTKSKMQERFLVTPNHGEKGSNHINLQEKEQKPFTFGVSNFPIKKNVGHISALSTKGVGKSFLNPDFEKLGSVSLQAKDNVGCVNRKESDVYPSKGCNQKVKDSPHQLEEHLLQPWSYDTPTKHKDKQMEQDMRKFKNEVGVLQLEFLNLTRERSQLQKEVEVCILRALFLCFSLNIKKK</sequence>
<dbReference type="Proteomes" id="UP000228934">
    <property type="component" value="Unassembled WGS sequence"/>
</dbReference>
<evidence type="ECO:0000313" key="2">
    <source>
        <dbReference type="EMBL" id="PIO28965.1"/>
    </source>
</evidence>
<evidence type="ECO:0000256" key="1">
    <source>
        <dbReference type="SAM" id="MobiDB-lite"/>
    </source>
</evidence>
<proteinExistence type="predicted"/>
<reference evidence="3" key="1">
    <citation type="journal article" date="2017" name="Nat. Commun.">
        <title>The North American bullfrog draft genome provides insight into hormonal regulation of long noncoding RNA.</title>
        <authorList>
            <person name="Hammond S.A."/>
            <person name="Warren R.L."/>
            <person name="Vandervalk B.P."/>
            <person name="Kucuk E."/>
            <person name="Khan H."/>
            <person name="Gibb E.A."/>
            <person name="Pandoh P."/>
            <person name="Kirk H."/>
            <person name="Zhao Y."/>
            <person name="Jones M."/>
            <person name="Mungall A.J."/>
            <person name="Coope R."/>
            <person name="Pleasance S."/>
            <person name="Moore R.A."/>
            <person name="Holt R.A."/>
            <person name="Round J.M."/>
            <person name="Ohora S."/>
            <person name="Walle B.V."/>
            <person name="Veldhoen N."/>
            <person name="Helbing C.C."/>
            <person name="Birol I."/>
        </authorList>
    </citation>
    <scope>NUCLEOTIDE SEQUENCE [LARGE SCALE GENOMIC DNA]</scope>
</reference>
<name>A0A2G9RMI4_AQUCT</name>
<feature type="region of interest" description="Disordered" evidence="1">
    <location>
        <begin position="172"/>
        <end position="240"/>
    </location>
</feature>
<dbReference type="OrthoDB" id="366390at2759"/>
<dbReference type="EMBL" id="KV935707">
    <property type="protein sequence ID" value="PIO28965.1"/>
    <property type="molecule type" value="Genomic_DNA"/>
</dbReference>
<feature type="region of interest" description="Disordered" evidence="1">
    <location>
        <begin position="1"/>
        <end position="29"/>
    </location>
</feature>
<feature type="compositionally biased region" description="Polar residues" evidence="1">
    <location>
        <begin position="14"/>
        <end position="23"/>
    </location>
</feature>
<dbReference type="AlphaFoldDB" id="A0A2G9RMI4"/>
<gene>
    <name evidence="2" type="ORF">AB205_0138720</name>
</gene>
<organism evidence="2 3">
    <name type="scientific">Aquarana catesbeiana</name>
    <name type="common">American bullfrog</name>
    <name type="synonym">Rana catesbeiana</name>
    <dbReference type="NCBI Taxonomy" id="8400"/>
    <lineage>
        <taxon>Eukaryota</taxon>
        <taxon>Metazoa</taxon>
        <taxon>Chordata</taxon>
        <taxon>Craniata</taxon>
        <taxon>Vertebrata</taxon>
        <taxon>Euteleostomi</taxon>
        <taxon>Amphibia</taxon>
        <taxon>Batrachia</taxon>
        <taxon>Anura</taxon>
        <taxon>Neobatrachia</taxon>
        <taxon>Ranoidea</taxon>
        <taxon>Ranidae</taxon>
        <taxon>Aquarana</taxon>
    </lineage>
</organism>
<keyword evidence="3" id="KW-1185">Reference proteome</keyword>
<evidence type="ECO:0008006" key="4">
    <source>
        <dbReference type="Google" id="ProtNLM"/>
    </source>
</evidence>